<dbReference type="AlphaFoldDB" id="A0AAV6PN79"/>
<reference evidence="3 4" key="1">
    <citation type="journal article" date="2021" name="Sci. Rep.">
        <title>Chromosome anchoring in Senegalese sole (Solea senegalensis) reveals sex-associated markers and genome rearrangements in flatfish.</title>
        <authorList>
            <person name="Guerrero-Cozar I."/>
            <person name="Gomez-Garrido J."/>
            <person name="Berbel C."/>
            <person name="Martinez-Blanch J.F."/>
            <person name="Alioto T."/>
            <person name="Claros M.G."/>
            <person name="Gagnaire P.A."/>
            <person name="Manchado M."/>
        </authorList>
    </citation>
    <scope>NUCLEOTIDE SEQUENCE [LARGE SCALE GENOMIC DNA]</scope>
    <source>
        <strain evidence="3">Sse05_10M</strain>
    </source>
</reference>
<dbReference type="Pfam" id="PF13865">
    <property type="entry name" value="FoP_duplication"/>
    <property type="match status" value="1"/>
</dbReference>
<keyword evidence="4" id="KW-1185">Reference proteome</keyword>
<dbReference type="Proteomes" id="UP000693946">
    <property type="component" value="Linkage Group LG9"/>
</dbReference>
<comment type="caution">
    <text evidence="3">The sequence shown here is derived from an EMBL/GenBank/DDBJ whole genome shotgun (WGS) entry which is preliminary data.</text>
</comment>
<feature type="domain" description="Chromatin target of PRMT1 protein C-terminal" evidence="2">
    <location>
        <begin position="102"/>
        <end position="184"/>
    </location>
</feature>
<dbReference type="EMBL" id="JAGKHQ010000021">
    <property type="protein sequence ID" value="KAG7474109.1"/>
    <property type="molecule type" value="Genomic_DNA"/>
</dbReference>
<keyword evidence="1" id="KW-0694">RNA-binding</keyword>
<organism evidence="3 4">
    <name type="scientific">Solea senegalensis</name>
    <name type="common">Senegalese sole</name>
    <dbReference type="NCBI Taxonomy" id="28829"/>
    <lineage>
        <taxon>Eukaryota</taxon>
        <taxon>Metazoa</taxon>
        <taxon>Chordata</taxon>
        <taxon>Craniata</taxon>
        <taxon>Vertebrata</taxon>
        <taxon>Euteleostomi</taxon>
        <taxon>Actinopterygii</taxon>
        <taxon>Neopterygii</taxon>
        <taxon>Teleostei</taxon>
        <taxon>Neoteleostei</taxon>
        <taxon>Acanthomorphata</taxon>
        <taxon>Carangaria</taxon>
        <taxon>Pleuronectiformes</taxon>
        <taxon>Pleuronectoidei</taxon>
        <taxon>Soleidae</taxon>
        <taxon>Solea</taxon>
    </lineage>
</organism>
<name>A0AAV6PN79_SOLSE</name>
<evidence type="ECO:0000256" key="1">
    <source>
        <dbReference type="ARBA" id="ARBA00022884"/>
    </source>
</evidence>
<accession>A0AAV6PN79</accession>
<dbReference type="InterPro" id="IPR025715">
    <property type="entry name" value="FoP_C"/>
</dbReference>
<evidence type="ECO:0000313" key="3">
    <source>
        <dbReference type="EMBL" id="KAG7474109.1"/>
    </source>
</evidence>
<evidence type="ECO:0000259" key="2">
    <source>
        <dbReference type="SMART" id="SM01218"/>
    </source>
</evidence>
<evidence type="ECO:0000313" key="4">
    <source>
        <dbReference type="Proteomes" id="UP000693946"/>
    </source>
</evidence>
<dbReference type="GO" id="GO:0003723">
    <property type="term" value="F:RNA binding"/>
    <property type="evidence" value="ECO:0007669"/>
    <property type="project" value="UniProtKB-KW"/>
</dbReference>
<dbReference type="SMART" id="SM01218">
    <property type="entry name" value="FoP_duplication"/>
    <property type="match status" value="1"/>
</dbReference>
<gene>
    <name evidence="3" type="ORF">JOB18_002286</name>
</gene>
<sequence length="198" mass="23870">MDSPKPLILKSRTTVSLHERFTQVLMDQLTPTMTFNPILLIKEEPPFGIQAPHFHQRATCHLRKRRRRRRRRSLWTHDHTSKFRGYWSFMSKYRLQGRGHLRSRLGQHRVLRRRRRSHVHRLTGRHLNVKLPRGMASTTRGRGLSNDSIPTKRQLDAQLDDYMSVSRRRLDKELDDYMSMSRRRLDKELDEYMCLLED</sequence>
<proteinExistence type="predicted"/>
<protein>
    <recommendedName>
        <fullName evidence="2">Chromatin target of PRMT1 protein C-terminal domain-containing protein</fullName>
    </recommendedName>
</protein>